<dbReference type="OrthoDB" id="8871915at2759"/>
<dbReference type="EMBL" id="CAJRST010041110">
    <property type="protein sequence ID" value="CAG6022012.1"/>
    <property type="molecule type" value="Genomic_DNA"/>
</dbReference>
<sequence length="256" mass="27947">MALPPAAAVWSRTGARPKVSGPNSPANRPSHLMYGTDVVRGEHPASPVAASDATAPSVLIRQRGRSSSSFRRRLLVEAVNRRSGGLPRPQPPGLDYSPVSGAPAAAAEVPSSADIAVPAVFISGPLPTCGRCADRFSRILHLHTWLQFACAMHNIGFIHNFDLFWERPSFYGPDGLHPNRLKLEASMRLPKVVVSHAGPVETKGKIPWTQQEKMAVQQFMTSFVAMRKVPGKNECIMCIEKSSPALQRRTWKDKTL</sequence>
<feature type="region of interest" description="Disordered" evidence="1">
    <location>
        <begin position="81"/>
        <end position="101"/>
    </location>
</feature>
<feature type="region of interest" description="Disordered" evidence="1">
    <location>
        <begin position="1"/>
        <end position="53"/>
    </location>
</feature>
<name>A0A8S4BZ08_9TELE</name>
<evidence type="ECO:0000313" key="3">
    <source>
        <dbReference type="Proteomes" id="UP000677803"/>
    </source>
</evidence>
<comment type="caution">
    <text evidence="2">The sequence shown here is derived from an EMBL/GenBank/DDBJ whole genome shotgun (WGS) entry which is preliminary data.</text>
</comment>
<dbReference type="SUPFAM" id="SSF52266">
    <property type="entry name" value="SGNH hydrolase"/>
    <property type="match status" value="1"/>
</dbReference>
<organism evidence="2 3">
    <name type="scientific">Menidia menidia</name>
    <name type="common">Atlantic silverside</name>
    <dbReference type="NCBI Taxonomy" id="238744"/>
    <lineage>
        <taxon>Eukaryota</taxon>
        <taxon>Metazoa</taxon>
        <taxon>Chordata</taxon>
        <taxon>Craniata</taxon>
        <taxon>Vertebrata</taxon>
        <taxon>Euteleostomi</taxon>
        <taxon>Actinopterygii</taxon>
        <taxon>Neopterygii</taxon>
        <taxon>Teleostei</taxon>
        <taxon>Neoteleostei</taxon>
        <taxon>Acanthomorphata</taxon>
        <taxon>Ovalentaria</taxon>
        <taxon>Atherinomorphae</taxon>
        <taxon>Atheriniformes</taxon>
        <taxon>Atherinopsidae</taxon>
        <taxon>Menidiinae</taxon>
        <taxon>Menidia</taxon>
    </lineage>
</organism>
<dbReference type="Gene3D" id="3.40.50.12700">
    <property type="match status" value="1"/>
</dbReference>
<reference evidence="2" key="1">
    <citation type="submission" date="2021-05" db="EMBL/GenBank/DDBJ databases">
        <authorList>
            <person name="Tigano A."/>
        </authorList>
    </citation>
    <scope>NUCLEOTIDE SEQUENCE</scope>
</reference>
<proteinExistence type="predicted"/>
<evidence type="ECO:0000313" key="2">
    <source>
        <dbReference type="EMBL" id="CAG6022012.1"/>
    </source>
</evidence>
<accession>A0A8S4BZ08</accession>
<keyword evidence="3" id="KW-1185">Reference proteome</keyword>
<protein>
    <submittedName>
        <fullName evidence="2">(Atlantic silverside) hypothetical protein</fullName>
    </submittedName>
</protein>
<dbReference type="AlphaFoldDB" id="A0A8S4BZ08"/>
<evidence type="ECO:0000256" key="1">
    <source>
        <dbReference type="SAM" id="MobiDB-lite"/>
    </source>
</evidence>
<dbReference type="Proteomes" id="UP000677803">
    <property type="component" value="Unassembled WGS sequence"/>
</dbReference>
<gene>
    <name evidence="2" type="ORF">MMEN_LOCUS22194</name>
</gene>